<organism evidence="2 3">
    <name type="scientific">Rhizobium straminoryzae</name>
    <dbReference type="NCBI Taxonomy" id="1387186"/>
    <lineage>
        <taxon>Bacteria</taxon>
        <taxon>Pseudomonadati</taxon>
        <taxon>Pseudomonadota</taxon>
        <taxon>Alphaproteobacteria</taxon>
        <taxon>Hyphomicrobiales</taxon>
        <taxon>Rhizobiaceae</taxon>
        <taxon>Rhizobium/Agrobacterium group</taxon>
        <taxon>Rhizobium</taxon>
    </lineage>
</organism>
<gene>
    <name evidence="2" type="ORF">FNA46_22950</name>
</gene>
<keyword evidence="3" id="KW-1185">Reference proteome</keyword>
<protein>
    <submittedName>
        <fullName evidence="2">Uncharacterized protein</fullName>
    </submittedName>
</protein>
<dbReference type="AlphaFoldDB" id="A0A549SV37"/>
<proteinExistence type="predicted"/>
<evidence type="ECO:0000256" key="1">
    <source>
        <dbReference type="SAM" id="MobiDB-lite"/>
    </source>
</evidence>
<name>A0A549SV37_9HYPH</name>
<comment type="caution">
    <text evidence="2">The sequence shown here is derived from an EMBL/GenBank/DDBJ whole genome shotgun (WGS) entry which is preliminary data.</text>
</comment>
<accession>A0A549SV37</accession>
<sequence>MRAENSGVFPGRGCGRDGKPLWLPPSPPQGGRYFAAPALAAIGFGGSAGLKPSPLWGGLGGVFIWTTSG</sequence>
<evidence type="ECO:0000313" key="2">
    <source>
        <dbReference type="EMBL" id="TRL33493.1"/>
    </source>
</evidence>
<dbReference type="Proteomes" id="UP000316801">
    <property type="component" value="Unassembled WGS sequence"/>
</dbReference>
<evidence type="ECO:0000313" key="3">
    <source>
        <dbReference type="Proteomes" id="UP000316801"/>
    </source>
</evidence>
<feature type="region of interest" description="Disordered" evidence="1">
    <location>
        <begin position="1"/>
        <end position="26"/>
    </location>
</feature>
<reference evidence="2 3" key="1">
    <citation type="submission" date="2019-07" db="EMBL/GenBank/DDBJ databases">
        <title>Ln-dependent methylotrophs.</title>
        <authorList>
            <person name="Tani A."/>
        </authorList>
    </citation>
    <scope>NUCLEOTIDE SEQUENCE [LARGE SCALE GENOMIC DNA]</scope>
    <source>
        <strain evidence="2 3">SM12</strain>
    </source>
</reference>
<dbReference type="EMBL" id="VJMG01000078">
    <property type="protein sequence ID" value="TRL33493.1"/>
    <property type="molecule type" value="Genomic_DNA"/>
</dbReference>